<keyword evidence="1" id="KW-0812">Transmembrane</keyword>
<dbReference type="AlphaFoldDB" id="A0A0L6UGH8"/>
<evidence type="ECO:0000313" key="3">
    <source>
        <dbReference type="Proteomes" id="UP000037035"/>
    </source>
</evidence>
<evidence type="ECO:0000313" key="2">
    <source>
        <dbReference type="EMBL" id="KNZ47643.1"/>
    </source>
</evidence>
<name>A0A0L6UGH8_9BASI</name>
<feature type="transmembrane region" description="Helical" evidence="1">
    <location>
        <begin position="304"/>
        <end position="324"/>
    </location>
</feature>
<organism evidence="2 3">
    <name type="scientific">Puccinia sorghi</name>
    <dbReference type="NCBI Taxonomy" id="27349"/>
    <lineage>
        <taxon>Eukaryota</taxon>
        <taxon>Fungi</taxon>
        <taxon>Dikarya</taxon>
        <taxon>Basidiomycota</taxon>
        <taxon>Pucciniomycotina</taxon>
        <taxon>Pucciniomycetes</taxon>
        <taxon>Pucciniales</taxon>
        <taxon>Pucciniaceae</taxon>
        <taxon>Puccinia</taxon>
    </lineage>
</organism>
<keyword evidence="3" id="KW-1185">Reference proteome</keyword>
<feature type="transmembrane region" description="Helical" evidence="1">
    <location>
        <begin position="271"/>
        <end position="292"/>
    </location>
</feature>
<sequence>MENLSDSVLKLFPSQLFSFHQLLLFPSLHSSIHSLLTSISDSLSTTGMTLILRLLHVFHSTFAVPKSFQTAFPLTSRIFIARDTNINIYSKKEAAHFKNSQLNLNRPKGDFKMITGLKMDKKESILYLDEHIIQRIILKKFGTKRAGLFFQECTSAVLNYKLSLIMSIIYIIYVVNDSMRLDIENYISYIKSHFIVYPSSGLVLALETVSLSKRLPIINEKMYLVLIFISNKILSYHTYVENKLIFRQKNSGENCFLRPEKKQNHNRSPRNSLLISHLWHSSVLLLCAFSNHWLDHEPIHTTHLLLSISLLFSLSCFYGVFSTLNNPHRFPYKHP</sequence>
<dbReference type="VEuPathDB" id="FungiDB:VP01_625g3"/>
<comment type="caution">
    <text evidence="2">The sequence shown here is derived from an EMBL/GenBank/DDBJ whole genome shotgun (WGS) entry which is preliminary data.</text>
</comment>
<protein>
    <submittedName>
        <fullName evidence="2">Uncharacterized protein</fullName>
    </submittedName>
</protein>
<accession>A0A0L6UGH8</accession>
<keyword evidence="1" id="KW-0472">Membrane</keyword>
<gene>
    <name evidence="2" type="ORF">VP01_625g3</name>
</gene>
<reference evidence="2 3" key="1">
    <citation type="submission" date="2015-08" db="EMBL/GenBank/DDBJ databases">
        <title>Next Generation Sequencing and Analysis of the Genome of Puccinia sorghi L Schw, the Causal Agent of Maize Common Rust.</title>
        <authorList>
            <person name="Rochi L."/>
            <person name="Burguener G."/>
            <person name="Darino M."/>
            <person name="Turjanski A."/>
            <person name="Kreff E."/>
            <person name="Dieguez M.J."/>
            <person name="Sacco F."/>
        </authorList>
    </citation>
    <scope>NUCLEOTIDE SEQUENCE [LARGE SCALE GENOMIC DNA]</scope>
    <source>
        <strain evidence="2 3">RO10H11247</strain>
    </source>
</reference>
<feature type="transmembrane region" description="Helical" evidence="1">
    <location>
        <begin position="158"/>
        <end position="175"/>
    </location>
</feature>
<dbReference type="Proteomes" id="UP000037035">
    <property type="component" value="Unassembled WGS sequence"/>
</dbReference>
<proteinExistence type="predicted"/>
<dbReference type="EMBL" id="LAVV01011563">
    <property type="protein sequence ID" value="KNZ47643.1"/>
    <property type="molecule type" value="Genomic_DNA"/>
</dbReference>
<keyword evidence="1" id="KW-1133">Transmembrane helix</keyword>
<evidence type="ECO:0000256" key="1">
    <source>
        <dbReference type="SAM" id="Phobius"/>
    </source>
</evidence>